<dbReference type="Pfam" id="PF10003">
    <property type="entry name" value="DUF2244"/>
    <property type="match status" value="1"/>
</dbReference>
<protein>
    <submittedName>
        <fullName evidence="2">DUF2244 domain-containing protein</fullName>
    </submittedName>
</protein>
<accession>A0A533I9Q9</accession>
<sequence>MPYEWNSRDGQRVLRAWPHRSLPRQGFVWFIATTAGLALLPLIAALGSNAMWALLPFMLGALAAIWWAISRSYRSGTTFELLELSREYLHLTRHDPGQTDRVWNANPYWVRAVLRPGPVESYLVLTGDHESGREVELGAFLSPAERERLAAEVNREIALLTR</sequence>
<reference evidence="2 3" key="1">
    <citation type="journal article" date="2017" name="Nat. Commun.">
        <title>In situ click chemistry generation of cyclooxygenase-2 inhibitors.</title>
        <authorList>
            <person name="Bhardwaj A."/>
            <person name="Kaur J."/>
            <person name="Wuest M."/>
            <person name="Wuest F."/>
        </authorList>
    </citation>
    <scope>NUCLEOTIDE SEQUENCE [LARGE SCALE GENOMIC DNA]</scope>
    <source>
        <strain evidence="2">S2_012_000_R3_94</strain>
    </source>
</reference>
<gene>
    <name evidence="2" type="ORF">DI616_04565</name>
</gene>
<keyword evidence="1" id="KW-0472">Membrane</keyword>
<feature type="transmembrane region" description="Helical" evidence="1">
    <location>
        <begin position="27"/>
        <end position="44"/>
    </location>
</feature>
<proteinExistence type="predicted"/>
<organism evidence="2 3">
    <name type="scientific">Paracoccus denitrificans</name>
    <dbReference type="NCBI Taxonomy" id="266"/>
    <lineage>
        <taxon>Bacteria</taxon>
        <taxon>Pseudomonadati</taxon>
        <taxon>Pseudomonadota</taxon>
        <taxon>Alphaproteobacteria</taxon>
        <taxon>Rhodobacterales</taxon>
        <taxon>Paracoccaceae</taxon>
        <taxon>Paracoccus</taxon>
    </lineage>
</organism>
<evidence type="ECO:0000256" key="1">
    <source>
        <dbReference type="SAM" id="Phobius"/>
    </source>
</evidence>
<dbReference type="EMBL" id="VAFL01000003">
    <property type="protein sequence ID" value="TKW67853.1"/>
    <property type="molecule type" value="Genomic_DNA"/>
</dbReference>
<comment type="caution">
    <text evidence="2">The sequence shown here is derived from an EMBL/GenBank/DDBJ whole genome shotgun (WGS) entry which is preliminary data.</text>
</comment>
<dbReference type="AlphaFoldDB" id="A0A533I9Q9"/>
<dbReference type="Proteomes" id="UP000315344">
    <property type="component" value="Unassembled WGS sequence"/>
</dbReference>
<evidence type="ECO:0000313" key="2">
    <source>
        <dbReference type="EMBL" id="TKW67853.1"/>
    </source>
</evidence>
<evidence type="ECO:0000313" key="3">
    <source>
        <dbReference type="Proteomes" id="UP000315344"/>
    </source>
</evidence>
<name>A0A533I9Q9_PARDE</name>
<dbReference type="InterPro" id="IPR019253">
    <property type="entry name" value="DUF2244_TM"/>
</dbReference>
<keyword evidence="1" id="KW-1133">Transmembrane helix</keyword>
<feature type="transmembrane region" description="Helical" evidence="1">
    <location>
        <begin position="50"/>
        <end position="69"/>
    </location>
</feature>
<keyword evidence="1" id="KW-0812">Transmembrane</keyword>